<dbReference type="GO" id="GO:0009001">
    <property type="term" value="F:serine O-acetyltransferase activity"/>
    <property type="evidence" value="ECO:0007669"/>
    <property type="project" value="UniProtKB-EC"/>
</dbReference>
<reference evidence="5 6" key="1">
    <citation type="journal article" date="2012" name="Int. J. Syst. Evol. Microbiol.">
        <title>Vibrio caribbeanicus sp. nov., isolated from the marine sponge Scleritoderma cyanea.</title>
        <authorList>
            <person name="Hoffmann M."/>
            <person name="Monday S.R."/>
            <person name="Allard M.W."/>
            <person name="Strain E.A."/>
            <person name="Whittaker P."/>
            <person name="Naum M."/>
            <person name="McCarthy P.J."/>
            <person name="Lopez J.V."/>
            <person name="Fischer M."/>
            <person name="Brown E.W."/>
        </authorList>
    </citation>
    <scope>NUCLEOTIDE SEQUENCE [LARGE SCALE GENOMIC DNA]</scope>
    <source>
        <strain evidence="6">DSMZ 21326</strain>
    </source>
</reference>
<name>E8MB87_PHOS4</name>
<organism evidence="5 6">
    <name type="scientific">Vibrio sinaloensis DSM 21326</name>
    <dbReference type="NCBI Taxonomy" id="945550"/>
    <lineage>
        <taxon>Bacteria</taxon>
        <taxon>Pseudomonadati</taxon>
        <taxon>Pseudomonadota</taxon>
        <taxon>Gammaproteobacteria</taxon>
        <taxon>Vibrionales</taxon>
        <taxon>Vibrionaceae</taxon>
        <taxon>Vibrio</taxon>
        <taxon>Vibrio oreintalis group</taxon>
    </lineage>
</organism>
<proteinExistence type="inferred from homology"/>
<evidence type="ECO:0000256" key="3">
    <source>
        <dbReference type="ARBA" id="ARBA00023315"/>
    </source>
</evidence>
<dbReference type="Gene3D" id="2.160.10.10">
    <property type="entry name" value="Hexapeptide repeat proteins"/>
    <property type="match status" value="1"/>
</dbReference>
<gene>
    <name evidence="5" type="ORF">VISI1226_03480</name>
</gene>
<dbReference type="InterPro" id="IPR005881">
    <property type="entry name" value="Ser_O-AcTrfase"/>
</dbReference>
<dbReference type="RefSeq" id="WP_008079978.1">
    <property type="nucleotide sequence ID" value="NZ_AEVT01000099.1"/>
</dbReference>
<comment type="catalytic activity">
    <reaction evidence="4">
        <text>L-serine + acetyl-CoA = O-acetyl-L-serine + CoA</text>
        <dbReference type="Rhea" id="RHEA:24560"/>
        <dbReference type="ChEBI" id="CHEBI:33384"/>
        <dbReference type="ChEBI" id="CHEBI:57287"/>
        <dbReference type="ChEBI" id="CHEBI:57288"/>
        <dbReference type="ChEBI" id="CHEBI:58340"/>
        <dbReference type="EC" id="2.3.1.30"/>
    </reaction>
</comment>
<evidence type="ECO:0000313" key="6">
    <source>
        <dbReference type="Proteomes" id="UP000006228"/>
    </source>
</evidence>
<keyword evidence="3 4" id="KW-0012">Acyltransferase</keyword>
<dbReference type="InterPro" id="IPR018357">
    <property type="entry name" value="Hexapep_transf_CS"/>
</dbReference>
<dbReference type="InterPro" id="IPR011004">
    <property type="entry name" value="Trimer_LpxA-like_sf"/>
</dbReference>
<dbReference type="InterPro" id="IPR001451">
    <property type="entry name" value="Hexapep"/>
</dbReference>
<accession>E8MB87</accession>
<keyword evidence="1 4" id="KW-0808">Transferase</keyword>
<dbReference type="eggNOG" id="COG1045">
    <property type="taxonomic scope" value="Bacteria"/>
</dbReference>
<dbReference type="PROSITE" id="PS00101">
    <property type="entry name" value="HEXAPEP_TRANSFERASES"/>
    <property type="match status" value="1"/>
</dbReference>
<protein>
    <recommendedName>
        <fullName evidence="4">Serine acetyltransferase</fullName>
        <ecNumber evidence="4">2.3.1.30</ecNumber>
    </recommendedName>
</protein>
<dbReference type="PIRSF" id="PIRSF000441">
    <property type="entry name" value="CysE"/>
    <property type="match status" value="1"/>
</dbReference>
<dbReference type="PANTHER" id="PTHR42811">
    <property type="entry name" value="SERINE ACETYLTRANSFERASE"/>
    <property type="match status" value="1"/>
</dbReference>
<evidence type="ECO:0000313" key="5">
    <source>
        <dbReference type="EMBL" id="EGA68670.1"/>
    </source>
</evidence>
<dbReference type="GO" id="GO:0005737">
    <property type="term" value="C:cytoplasm"/>
    <property type="evidence" value="ECO:0007669"/>
    <property type="project" value="InterPro"/>
</dbReference>
<dbReference type="Proteomes" id="UP000006228">
    <property type="component" value="Unassembled WGS sequence"/>
</dbReference>
<dbReference type="OrthoDB" id="9815592at2"/>
<comment type="caution">
    <text evidence="5">The sequence shown here is derived from an EMBL/GenBank/DDBJ whole genome shotgun (WGS) entry which is preliminary data.</text>
</comment>
<evidence type="ECO:0000256" key="4">
    <source>
        <dbReference type="PIRNR" id="PIRNR000441"/>
    </source>
</evidence>
<dbReference type="SUPFAM" id="SSF51161">
    <property type="entry name" value="Trimeric LpxA-like enzymes"/>
    <property type="match status" value="1"/>
</dbReference>
<dbReference type="Pfam" id="PF00132">
    <property type="entry name" value="Hexapep"/>
    <property type="match status" value="1"/>
</dbReference>
<evidence type="ECO:0000256" key="2">
    <source>
        <dbReference type="ARBA" id="ARBA00022737"/>
    </source>
</evidence>
<evidence type="ECO:0000256" key="1">
    <source>
        <dbReference type="ARBA" id="ARBA00022679"/>
    </source>
</evidence>
<dbReference type="EC" id="2.3.1.30" evidence="4"/>
<dbReference type="GO" id="GO:0006535">
    <property type="term" value="P:cysteine biosynthetic process from serine"/>
    <property type="evidence" value="ECO:0007669"/>
    <property type="project" value="InterPro"/>
</dbReference>
<dbReference type="EMBL" id="AEVT01000099">
    <property type="protein sequence ID" value="EGA68670.1"/>
    <property type="molecule type" value="Genomic_DNA"/>
</dbReference>
<sequence length="184" mass="20501">MWANYIKSDLSRYVGEDNLNYKSFLKEYFLNTGFKFSVWLRIAKFSHSPVLKTIARFQHLRFKQKYLLDISIKADIGYGLYLGHGGGIMVNRTAKLGNNVNLSPFTTIGSNHENAAEIGDNVYIGPNVSIVEDVKIGDNVKIGAGAVVTRDVPSSATAVGVPVKVLKIDDTPNEYVINRWQSHH</sequence>
<dbReference type="GeneID" id="95570816"/>
<keyword evidence="2" id="KW-0677">Repeat</keyword>
<dbReference type="AlphaFoldDB" id="E8MB87"/>
<comment type="similarity">
    <text evidence="4">Belongs to the transferase hexapeptide repeat family.</text>
</comment>